<accession>A0AAJ0BEJ2</accession>
<organism evidence="2 3">
    <name type="scientific">Echria macrotheca</name>
    <dbReference type="NCBI Taxonomy" id="438768"/>
    <lineage>
        <taxon>Eukaryota</taxon>
        <taxon>Fungi</taxon>
        <taxon>Dikarya</taxon>
        <taxon>Ascomycota</taxon>
        <taxon>Pezizomycotina</taxon>
        <taxon>Sordariomycetes</taxon>
        <taxon>Sordariomycetidae</taxon>
        <taxon>Sordariales</taxon>
        <taxon>Schizotheciaceae</taxon>
        <taxon>Echria</taxon>
    </lineage>
</organism>
<evidence type="ECO:0000313" key="3">
    <source>
        <dbReference type="Proteomes" id="UP001239445"/>
    </source>
</evidence>
<feature type="chain" id="PRO_5042476672" evidence="1">
    <location>
        <begin position="20"/>
        <end position="124"/>
    </location>
</feature>
<protein>
    <submittedName>
        <fullName evidence="2">Uncharacterized protein</fullName>
    </submittedName>
</protein>
<dbReference type="EMBL" id="MU839833">
    <property type="protein sequence ID" value="KAK1755658.1"/>
    <property type="molecule type" value="Genomic_DNA"/>
</dbReference>
<comment type="caution">
    <text evidence="2">The sequence shown here is derived from an EMBL/GenBank/DDBJ whole genome shotgun (WGS) entry which is preliminary data.</text>
</comment>
<keyword evidence="1" id="KW-0732">Signal</keyword>
<evidence type="ECO:0000256" key="1">
    <source>
        <dbReference type="SAM" id="SignalP"/>
    </source>
</evidence>
<dbReference type="Proteomes" id="UP001239445">
    <property type="component" value="Unassembled WGS sequence"/>
</dbReference>
<name>A0AAJ0BEJ2_9PEZI</name>
<reference evidence="2" key="1">
    <citation type="submission" date="2023-06" db="EMBL/GenBank/DDBJ databases">
        <title>Genome-scale phylogeny and comparative genomics of the fungal order Sordariales.</title>
        <authorList>
            <consortium name="Lawrence Berkeley National Laboratory"/>
            <person name="Hensen N."/>
            <person name="Bonometti L."/>
            <person name="Westerberg I."/>
            <person name="Brannstrom I.O."/>
            <person name="Guillou S."/>
            <person name="Cros-Aarteil S."/>
            <person name="Calhoun S."/>
            <person name="Haridas S."/>
            <person name="Kuo A."/>
            <person name="Mondo S."/>
            <person name="Pangilinan J."/>
            <person name="Riley R."/>
            <person name="Labutti K."/>
            <person name="Andreopoulos B."/>
            <person name="Lipzen A."/>
            <person name="Chen C."/>
            <person name="Yanf M."/>
            <person name="Daum C."/>
            <person name="Ng V."/>
            <person name="Clum A."/>
            <person name="Steindorff A."/>
            <person name="Ohm R."/>
            <person name="Martin F."/>
            <person name="Silar P."/>
            <person name="Natvig D."/>
            <person name="Lalanne C."/>
            <person name="Gautier V."/>
            <person name="Ament-Velasquez S.L."/>
            <person name="Kruys A."/>
            <person name="Hutchinson M.I."/>
            <person name="Powell A.J."/>
            <person name="Barry K."/>
            <person name="Miller A.N."/>
            <person name="Grigoriev I.V."/>
            <person name="Debuchy R."/>
            <person name="Gladieux P."/>
            <person name="Thoren M.H."/>
            <person name="Johannesson H."/>
        </authorList>
    </citation>
    <scope>NUCLEOTIDE SEQUENCE</scope>
    <source>
        <strain evidence="2">PSN4</strain>
    </source>
</reference>
<feature type="signal peptide" evidence="1">
    <location>
        <begin position="1"/>
        <end position="19"/>
    </location>
</feature>
<evidence type="ECO:0000313" key="2">
    <source>
        <dbReference type="EMBL" id="KAK1755658.1"/>
    </source>
</evidence>
<gene>
    <name evidence="2" type="ORF">QBC47DRAFT_192623</name>
</gene>
<proteinExistence type="predicted"/>
<dbReference type="AlphaFoldDB" id="A0AAJ0BEJ2"/>
<sequence length="124" mass="13682">MSRRPRLLVITVFLHAADQEPSQVQSARSFWCNKRPGSPTRGSDTGYRHEENCCCCVVLVSFNHSGTDRTRGGLGFLLGAKKSLMGLVVLLLVFLDAVQPQICKVLASLLHLFRIRLADTSVPT</sequence>
<keyword evidence="3" id="KW-1185">Reference proteome</keyword>